<dbReference type="Proteomes" id="UP000805193">
    <property type="component" value="Unassembled WGS sequence"/>
</dbReference>
<gene>
    <name evidence="1" type="ORF">HPB47_025797</name>
</gene>
<keyword evidence="2" id="KW-1185">Reference proteome</keyword>
<organism evidence="1 2">
    <name type="scientific">Ixodes persulcatus</name>
    <name type="common">Taiga tick</name>
    <dbReference type="NCBI Taxonomy" id="34615"/>
    <lineage>
        <taxon>Eukaryota</taxon>
        <taxon>Metazoa</taxon>
        <taxon>Ecdysozoa</taxon>
        <taxon>Arthropoda</taxon>
        <taxon>Chelicerata</taxon>
        <taxon>Arachnida</taxon>
        <taxon>Acari</taxon>
        <taxon>Parasitiformes</taxon>
        <taxon>Ixodida</taxon>
        <taxon>Ixodoidea</taxon>
        <taxon>Ixodidae</taxon>
        <taxon>Ixodinae</taxon>
        <taxon>Ixodes</taxon>
    </lineage>
</organism>
<proteinExistence type="predicted"/>
<evidence type="ECO:0000313" key="2">
    <source>
        <dbReference type="Proteomes" id="UP000805193"/>
    </source>
</evidence>
<accession>A0AC60Q0H0</accession>
<sequence>MFATDDHIANAQPMVIRAVTVVASVLVNRLGRQNLAPRESRHVRKKALVATTASTPTSVRARGAVLASEPVGGLSMIGVAGSRHLARGRRGSSPSLSPLPGGPRRFSLSPLPQEEHAASAPESPASRASPVASVSPAGPDAASPEHKLSLAAVAAAATASAGGPPSTASCSPRPPTTRRRRAPSRLSTELPAGVMLGRRRAVTTTDHKTCALLHTRLKGLRLEDIALTANEQRAATPSAAPGPRCALPSAASRGVSGSVDRRTDTCAAGARRRRSAGRNIGPGGPDVPHCTIAGGPTVGFLIGPRSLVADVPRSSPSVRRRICAVDVWIEGSVSPG</sequence>
<reference evidence="1 2" key="1">
    <citation type="journal article" date="2020" name="Cell">
        <title>Large-Scale Comparative Analyses of Tick Genomes Elucidate Their Genetic Diversity and Vector Capacities.</title>
        <authorList>
            <consortium name="Tick Genome and Microbiome Consortium (TIGMIC)"/>
            <person name="Jia N."/>
            <person name="Wang J."/>
            <person name="Shi W."/>
            <person name="Du L."/>
            <person name="Sun Y."/>
            <person name="Zhan W."/>
            <person name="Jiang J.F."/>
            <person name="Wang Q."/>
            <person name="Zhang B."/>
            <person name="Ji P."/>
            <person name="Bell-Sakyi L."/>
            <person name="Cui X.M."/>
            <person name="Yuan T.T."/>
            <person name="Jiang B.G."/>
            <person name="Yang W.F."/>
            <person name="Lam T.T."/>
            <person name="Chang Q.C."/>
            <person name="Ding S.J."/>
            <person name="Wang X.J."/>
            <person name="Zhu J.G."/>
            <person name="Ruan X.D."/>
            <person name="Zhao L."/>
            <person name="Wei J.T."/>
            <person name="Ye R.Z."/>
            <person name="Que T.C."/>
            <person name="Du C.H."/>
            <person name="Zhou Y.H."/>
            <person name="Cheng J.X."/>
            <person name="Dai P.F."/>
            <person name="Guo W.B."/>
            <person name="Han X.H."/>
            <person name="Huang E.J."/>
            <person name="Li L.F."/>
            <person name="Wei W."/>
            <person name="Gao Y.C."/>
            <person name="Liu J.Z."/>
            <person name="Shao H.Z."/>
            <person name="Wang X."/>
            <person name="Wang C.C."/>
            <person name="Yang T.C."/>
            <person name="Huo Q.B."/>
            <person name="Li W."/>
            <person name="Chen H.Y."/>
            <person name="Chen S.E."/>
            <person name="Zhou L.G."/>
            <person name="Ni X.B."/>
            <person name="Tian J.H."/>
            <person name="Sheng Y."/>
            <person name="Liu T."/>
            <person name="Pan Y.S."/>
            <person name="Xia L.Y."/>
            <person name="Li J."/>
            <person name="Zhao F."/>
            <person name="Cao W.C."/>
        </authorList>
    </citation>
    <scope>NUCLEOTIDE SEQUENCE [LARGE SCALE GENOMIC DNA]</scope>
    <source>
        <strain evidence="1">Iper-2018</strain>
    </source>
</reference>
<evidence type="ECO:0000313" key="1">
    <source>
        <dbReference type="EMBL" id="KAG0427123.1"/>
    </source>
</evidence>
<dbReference type="EMBL" id="JABSTQ010009654">
    <property type="protein sequence ID" value="KAG0427123.1"/>
    <property type="molecule type" value="Genomic_DNA"/>
</dbReference>
<comment type="caution">
    <text evidence="1">The sequence shown here is derived from an EMBL/GenBank/DDBJ whole genome shotgun (WGS) entry which is preliminary data.</text>
</comment>
<name>A0AC60Q0H0_IXOPE</name>
<protein>
    <submittedName>
        <fullName evidence="1">Uncharacterized protein</fullName>
    </submittedName>
</protein>